<reference evidence="2 4" key="2">
    <citation type="submission" date="2013-03" db="EMBL/GenBank/DDBJ databases">
        <title>The Genome Sequence of Enterococcus gilvus ATCC BAA-350 (PacBio/Illumina hybrid assembly).</title>
        <authorList>
            <consortium name="The Broad Institute Genomics Platform"/>
            <consortium name="The Broad Institute Genome Sequencing Center for Infectious Disease"/>
            <person name="Earl A."/>
            <person name="Russ C."/>
            <person name="Gilmore M."/>
            <person name="Surin D."/>
            <person name="Walker B."/>
            <person name="Young S."/>
            <person name="Zeng Q."/>
            <person name="Gargeya S."/>
            <person name="Fitzgerald M."/>
            <person name="Haas B."/>
            <person name="Abouelleil A."/>
            <person name="Allen A.W."/>
            <person name="Alvarado L."/>
            <person name="Arachchi H.M."/>
            <person name="Berlin A.M."/>
            <person name="Chapman S.B."/>
            <person name="Gainer-Dewar J."/>
            <person name="Goldberg J."/>
            <person name="Griggs A."/>
            <person name="Gujja S."/>
            <person name="Hansen M."/>
            <person name="Howarth C."/>
            <person name="Imamovic A."/>
            <person name="Ireland A."/>
            <person name="Larimer J."/>
            <person name="McCowan C."/>
            <person name="Murphy C."/>
            <person name="Pearson M."/>
            <person name="Poon T.W."/>
            <person name="Priest M."/>
            <person name="Roberts A."/>
            <person name="Saif S."/>
            <person name="Shea T."/>
            <person name="Sisk P."/>
            <person name="Sykes S."/>
            <person name="Wortman J."/>
            <person name="Nusbaum C."/>
            <person name="Birren B."/>
        </authorList>
    </citation>
    <scope>NUCLEOTIDE SEQUENCE [LARGE SCALE GENOMIC DNA]</scope>
    <source>
        <strain evidence="2 4">ATCC BAA-350</strain>
    </source>
</reference>
<reference evidence="1 3" key="1">
    <citation type="submission" date="2013-02" db="EMBL/GenBank/DDBJ databases">
        <title>The Genome Sequence of Enterococcus gilvus ATCC BAA-350.</title>
        <authorList>
            <consortium name="The Broad Institute Genome Sequencing Platform"/>
            <consortium name="The Broad Institute Genome Sequencing Center for Infectious Disease"/>
            <person name="Earl A.M."/>
            <person name="Gilmore M.S."/>
            <person name="Lebreton F."/>
            <person name="Walker B."/>
            <person name="Young S.K."/>
            <person name="Zeng Q."/>
            <person name="Gargeya S."/>
            <person name="Fitzgerald M."/>
            <person name="Haas B."/>
            <person name="Abouelleil A."/>
            <person name="Alvarado L."/>
            <person name="Arachchi H.M."/>
            <person name="Berlin A.M."/>
            <person name="Chapman S.B."/>
            <person name="Dewar J."/>
            <person name="Goldberg J."/>
            <person name="Griggs A."/>
            <person name="Gujja S."/>
            <person name="Hansen M."/>
            <person name="Howarth C."/>
            <person name="Imamovic A."/>
            <person name="Larimer J."/>
            <person name="McCowan C."/>
            <person name="Murphy C."/>
            <person name="Neiman D."/>
            <person name="Pearson M."/>
            <person name="Priest M."/>
            <person name="Roberts A."/>
            <person name="Saif S."/>
            <person name="Shea T."/>
            <person name="Sisk P."/>
            <person name="Sykes S."/>
            <person name="Wortman J."/>
            <person name="Nusbaum C."/>
            <person name="Birren B."/>
        </authorList>
    </citation>
    <scope>NUCLEOTIDE SEQUENCE [LARGE SCALE GENOMIC DNA]</scope>
    <source>
        <strain evidence="1 3">ATCC BAA-350</strain>
    </source>
</reference>
<comment type="caution">
    <text evidence="1">The sequence shown here is derived from an EMBL/GenBank/DDBJ whole genome shotgun (WGS) entry which is preliminary data.</text>
</comment>
<keyword evidence="4" id="KW-1185">Reference proteome</keyword>
<evidence type="ECO:0000313" key="1">
    <source>
        <dbReference type="EMBL" id="EOI55311.1"/>
    </source>
</evidence>
<sequence length="90" mass="10579">MRGTISNDYRVYHYESPFLMQGENGLSLSQLRALFITTLLNNSRAKYTTENYALEKEQRHIRIWRKDGKTLTEGEVLKIDAIIPRIFETN</sequence>
<dbReference type="RefSeq" id="WP_010780892.1">
    <property type="nucleotide sequence ID" value="NZ_ASWH01000001.1"/>
</dbReference>
<protein>
    <submittedName>
        <fullName evidence="1">Uncharacterized protein</fullName>
    </submittedName>
</protein>
<evidence type="ECO:0000313" key="3">
    <source>
        <dbReference type="Proteomes" id="UP000013750"/>
    </source>
</evidence>
<dbReference type="eggNOG" id="ENOG5032KRU">
    <property type="taxonomic scope" value="Bacteria"/>
</dbReference>
<name>R2VCG0_9ENTE</name>
<dbReference type="AlphaFoldDB" id="R2VCG0"/>
<dbReference type="OrthoDB" id="2187532at2"/>
<dbReference type="Proteomes" id="UP000013750">
    <property type="component" value="Unassembled WGS sequence"/>
</dbReference>
<dbReference type="PATRIC" id="fig|1158614.3.peg.2511"/>
<proteinExistence type="predicted"/>
<evidence type="ECO:0000313" key="4">
    <source>
        <dbReference type="Proteomes" id="UP000014160"/>
    </source>
</evidence>
<dbReference type="Proteomes" id="UP000014160">
    <property type="component" value="Unassembled WGS sequence"/>
</dbReference>
<evidence type="ECO:0000313" key="2">
    <source>
        <dbReference type="EMBL" id="EOW82146.1"/>
    </source>
</evidence>
<dbReference type="HOGENOM" id="CLU_2436247_0_0_9"/>
<dbReference type="EMBL" id="ASWH01000001">
    <property type="protein sequence ID" value="EOW82146.1"/>
    <property type="molecule type" value="Genomic_DNA"/>
</dbReference>
<gene>
    <name evidence="2" type="ORF">I592_01448</name>
    <name evidence="1" type="ORF">UKC_02518</name>
</gene>
<dbReference type="EMBL" id="AJDQ01000008">
    <property type="protein sequence ID" value="EOI55311.1"/>
    <property type="molecule type" value="Genomic_DNA"/>
</dbReference>
<accession>R2VCG0</accession>
<organism evidence="1 3">
    <name type="scientific">Enterococcus gilvus ATCC BAA-350</name>
    <dbReference type="NCBI Taxonomy" id="1158614"/>
    <lineage>
        <taxon>Bacteria</taxon>
        <taxon>Bacillati</taxon>
        <taxon>Bacillota</taxon>
        <taxon>Bacilli</taxon>
        <taxon>Lactobacillales</taxon>
        <taxon>Enterococcaceae</taxon>
        <taxon>Enterococcus</taxon>
    </lineage>
</organism>